<dbReference type="OrthoDB" id="5327538at2759"/>
<keyword evidence="2" id="KW-1185">Reference proteome</keyword>
<dbReference type="STRING" id="1365484.W6Q2K0"/>
<dbReference type="EMBL" id="HG792016">
    <property type="protein sequence ID" value="CDM30216.1"/>
    <property type="molecule type" value="Genomic_DNA"/>
</dbReference>
<gene>
    <name evidence="1" type="ORF">PROQFM164_S02g000365</name>
</gene>
<reference evidence="1" key="1">
    <citation type="journal article" date="2014" name="Nat. Commun.">
        <title>Multiple recent horizontal transfers of a large genomic region in cheese making fungi.</title>
        <authorList>
            <person name="Cheeseman K."/>
            <person name="Ropars J."/>
            <person name="Renault P."/>
            <person name="Dupont J."/>
            <person name="Gouzy J."/>
            <person name="Branca A."/>
            <person name="Abraham A.L."/>
            <person name="Ceppi M."/>
            <person name="Conseiller E."/>
            <person name="Debuchy R."/>
            <person name="Malagnac F."/>
            <person name="Goarin A."/>
            <person name="Silar P."/>
            <person name="Lacoste S."/>
            <person name="Sallet E."/>
            <person name="Bensimon A."/>
            <person name="Giraud T."/>
            <person name="Brygoo Y."/>
        </authorList>
    </citation>
    <scope>NUCLEOTIDE SEQUENCE [LARGE SCALE GENOMIC DNA]</scope>
    <source>
        <strain evidence="1">FM164</strain>
    </source>
</reference>
<name>W6Q2K0_PENRF</name>
<protein>
    <submittedName>
        <fullName evidence="1">Genomic scaffold, ProqFM164S02</fullName>
    </submittedName>
</protein>
<accession>W6Q2K0</accession>
<evidence type="ECO:0000313" key="1">
    <source>
        <dbReference type="EMBL" id="CDM30216.1"/>
    </source>
</evidence>
<sequence length="133" mass="14782">MFHAPVPTQQEYDTFSEYHIATDRWNDYVTVGAKIESAKNRLGYTSAALAILELVPLLAERDDQILSSGFPLFHPDLSTSNLFVDDDMNVTCLIDWACTSSVPKSMLLVCPGLPHSRNPTPLEFVDSFAQGFV</sequence>
<dbReference type="InterPro" id="IPR011009">
    <property type="entry name" value="Kinase-like_dom_sf"/>
</dbReference>
<dbReference type="AlphaFoldDB" id="W6Q2K0"/>
<proteinExistence type="predicted"/>
<evidence type="ECO:0000313" key="2">
    <source>
        <dbReference type="Proteomes" id="UP000030686"/>
    </source>
</evidence>
<dbReference type="Proteomes" id="UP000030686">
    <property type="component" value="Unassembled WGS sequence"/>
</dbReference>
<organism evidence="1 2">
    <name type="scientific">Penicillium roqueforti (strain FM164)</name>
    <dbReference type="NCBI Taxonomy" id="1365484"/>
    <lineage>
        <taxon>Eukaryota</taxon>
        <taxon>Fungi</taxon>
        <taxon>Dikarya</taxon>
        <taxon>Ascomycota</taxon>
        <taxon>Pezizomycotina</taxon>
        <taxon>Eurotiomycetes</taxon>
        <taxon>Eurotiomycetidae</taxon>
        <taxon>Eurotiales</taxon>
        <taxon>Aspergillaceae</taxon>
        <taxon>Penicillium</taxon>
    </lineage>
</organism>
<dbReference type="SUPFAM" id="SSF56112">
    <property type="entry name" value="Protein kinase-like (PK-like)"/>
    <property type="match status" value="1"/>
</dbReference>